<dbReference type="SMART" id="SM00852">
    <property type="entry name" value="MoCF_biosynth"/>
    <property type="match status" value="1"/>
</dbReference>
<dbReference type="OrthoDB" id="9804758at2"/>
<dbReference type="InterPro" id="IPR036135">
    <property type="entry name" value="MoeA_linker/N_sf"/>
</dbReference>
<dbReference type="PANTHER" id="PTHR10192">
    <property type="entry name" value="MOLYBDOPTERIN BIOSYNTHESIS PROTEIN"/>
    <property type="match status" value="1"/>
</dbReference>
<dbReference type="Pfam" id="PF00994">
    <property type="entry name" value="MoCF_biosynth"/>
    <property type="match status" value="1"/>
</dbReference>
<dbReference type="NCBIfam" id="TIGR00177">
    <property type="entry name" value="molyb_syn"/>
    <property type="match status" value="1"/>
</dbReference>
<dbReference type="UniPathway" id="UPA00344"/>
<evidence type="ECO:0000256" key="11">
    <source>
        <dbReference type="RuleBase" id="RU365090"/>
    </source>
</evidence>
<name>A7NH58_ROSCS</name>
<organism evidence="13 14">
    <name type="scientific">Roseiflexus castenholzii (strain DSM 13941 / HLO8)</name>
    <dbReference type="NCBI Taxonomy" id="383372"/>
    <lineage>
        <taxon>Bacteria</taxon>
        <taxon>Bacillati</taxon>
        <taxon>Chloroflexota</taxon>
        <taxon>Chloroflexia</taxon>
        <taxon>Chloroflexales</taxon>
        <taxon>Roseiflexineae</taxon>
        <taxon>Roseiflexaceae</taxon>
        <taxon>Roseiflexus</taxon>
    </lineage>
</organism>
<dbReference type="Pfam" id="PF03454">
    <property type="entry name" value="MoeA_C"/>
    <property type="match status" value="1"/>
</dbReference>
<dbReference type="GO" id="GO:0046872">
    <property type="term" value="F:metal ion binding"/>
    <property type="evidence" value="ECO:0007669"/>
    <property type="project" value="UniProtKB-UniRule"/>
</dbReference>
<dbReference type="GO" id="GO:0005829">
    <property type="term" value="C:cytosol"/>
    <property type="evidence" value="ECO:0007669"/>
    <property type="project" value="TreeGrafter"/>
</dbReference>
<reference evidence="13 14" key="1">
    <citation type="submission" date="2007-08" db="EMBL/GenBank/DDBJ databases">
        <title>Complete sequence of Roseiflexus castenholzii DSM 13941.</title>
        <authorList>
            <consortium name="US DOE Joint Genome Institute"/>
            <person name="Copeland A."/>
            <person name="Lucas S."/>
            <person name="Lapidus A."/>
            <person name="Barry K."/>
            <person name="Glavina del Rio T."/>
            <person name="Dalin E."/>
            <person name="Tice H."/>
            <person name="Pitluck S."/>
            <person name="Thompson L.S."/>
            <person name="Brettin T."/>
            <person name="Bruce D."/>
            <person name="Detter J.C."/>
            <person name="Han C."/>
            <person name="Tapia R."/>
            <person name="Schmutz J."/>
            <person name="Larimer F."/>
            <person name="Land M."/>
            <person name="Hauser L."/>
            <person name="Kyrpides N."/>
            <person name="Mikhailova N."/>
            <person name="Bryant D.A."/>
            <person name="Hanada S."/>
            <person name="Tsukatani Y."/>
            <person name="Richardson P."/>
        </authorList>
    </citation>
    <scope>NUCLEOTIDE SEQUENCE [LARGE SCALE GENOMIC DNA]</scope>
    <source>
        <strain evidence="14">DSM 13941 / HLO8</strain>
    </source>
</reference>
<keyword evidence="7 11" id="KW-0479">Metal-binding</keyword>
<dbReference type="FunFam" id="2.170.190.11:FF:000001">
    <property type="entry name" value="Molybdopterin molybdenumtransferase"/>
    <property type="match status" value="1"/>
</dbReference>
<dbReference type="EMBL" id="CP000804">
    <property type="protein sequence ID" value="ABU56805.1"/>
    <property type="molecule type" value="Genomic_DNA"/>
</dbReference>
<dbReference type="RefSeq" id="WP_012119235.1">
    <property type="nucleotide sequence ID" value="NC_009767.1"/>
</dbReference>
<evidence type="ECO:0000256" key="9">
    <source>
        <dbReference type="ARBA" id="ARBA00023150"/>
    </source>
</evidence>
<dbReference type="KEGG" id="rca:Rcas_0681"/>
<evidence type="ECO:0000256" key="10">
    <source>
        <dbReference type="ARBA" id="ARBA00047317"/>
    </source>
</evidence>
<dbReference type="InterPro" id="IPR038987">
    <property type="entry name" value="MoeA-like"/>
</dbReference>
<comment type="similarity">
    <text evidence="4 11">Belongs to the MoeA family.</text>
</comment>
<dbReference type="InterPro" id="IPR005110">
    <property type="entry name" value="MoeA_linker/N"/>
</dbReference>
<dbReference type="SUPFAM" id="SSF53218">
    <property type="entry name" value="Molybdenum cofactor biosynthesis proteins"/>
    <property type="match status" value="1"/>
</dbReference>
<accession>A7NH58</accession>
<dbReference type="InterPro" id="IPR001453">
    <property type="entry name" value="MoaB/Mog_dom"/>
</dbReference>
<dbReference type="Gene3D" id="2.40.340.10">
    <property type="entry name" value="MoeA, C-terminal, domain IV"/>
    <property type="match status" value="1"/>
</dbReference>
<evidence type="ECO:0000256" key="8">
    <source>
        <dbReference type="ARBA" id="ARBA00022842"/>
    </source>
</evidence>
<dbReference type="HOGENOM" id="CLU_010186_7_0_0"/>
<dbReference type="eggNOG" id="COG0303">
    <property type="taxonomic scope" value="Bacteria"/>
</dbReference>
<dbReference type="AlphaFoldDB" id="A7NH58"/>
<dbReference type="SUPFAM" id="SSF63882">
    <property type="entry name" value="MoeA N-terminal region -like"/>
    <property type="match status" value="1"/>
</dbReference>
<dbReference type="Gene3D" id="3.90.105.10">
    <property type="entry name" value="Molybdopterin biosynthesis moea protein, domain 2"/>
    <property type="match status" value="1"/>
</dbReference>
<keyword evidence="14" id="KW-1185">Reference proteome</keyword>
<dbReference type="STRING" id="383372.Rcas_0681"/>
<dbReference type="Proteomes" id="UP000000263">
    <property type="component" value="Chromosome"/>
</dbReference>
<dbReference type="Gene3D" id="2.170.190.11">
    <property type="entry name" value="Molybdopterin biosynthesis moea protein, domain 3"/>
    <property type="match status" value="1"/>
</dbReference>
<dbReference type="InterPro" id="IPR036425">
    <property type="entry name" value="MoaB/Mog-like_dom_sf"/>
</dbReference>
<dbReference type="NCBIfam" id="NF045515">
    <property type="entry name" value="Glp_gephyrin"/>
    <property type="match status" value="1"/>
</dbReference>
<comment type="catalytic activity">
    <reaction evidence="10">
        <text>adenylyl-molybdopterin + molybdate = Mo-molybdopterin + AMP + H(+)</text>
        <dbReference type="Rhea" id="RHEA:35047"/>
        <dbReference type="ChEBI" id="CHEBI:15378"/>
        <dbReference type="ChEBI" id="CHEBI:36264"/>
        <dbReference type="ChEBI" id="CHEBI:62727"/>
        <dbReference type="ChEBI" id="CHEBI:71302"/>
        <dbReference type="ChEBI" id="CHEBI:456215"/>
        <dbReference type="EC" id="2.10.1.1"/>
    </reaction>
</comment>
<evidence type="ECO:0000256" key="5">
    <source>
        <dbReference type="ARBA" id="ARBA00022505"/>
    </source>
</evidence>
<evidence type="ECO:0000256" key="4">
    <source>
        <dbReference type="ARBA" id="ARBA00010763"/>
    </source>
</evidence>
<evidence type="ECO:0000313" key="14">
    <source>
        <dbReference type="Proteomes" id="UP000000263"/>
    </source>
</evidence>
<dbReference type="FunFam" id="3.40.980.10:FF:000004">
    <property type="entry name" value="Molybdopterin molybdenumtransferase"/>
    <property type="match status" value="1"/>
</dbReference>
<comment type="function">
    <text evidence="2 11">Catalyzes the insertion of molybdate into adenylated molybdopterin with the concomitant release of AMP.</text>
</comment>
<dbReference type="EC" id="2.10.1.1" evidence="11"/>
<gene>
    <name evidence="13" type="ordered locus">Rcas_0681</name>
</gene>
<dbReference type="SUPFAM" id="SSF63867">
    <property type="entry name" value="MoeA C-terminal domain-like"/>
    <property type="match status" value="1"/>
</dbReference>
<evidence type="ECO:0000313" key="13">
    <source>
        <dbReference type="EMBL" id="ABU56805.1"/>
    </source>
</evidence>
<evidence type="ECO:0000256" key="1">
    <source>
        <dbReference type="ARBA" id="ARBA00001946"/>
    </source>
</evidence>
<dbReference type="InterPro" id="IPR008284">
    <property type="entry name" value="MoCF_biosynth_CS"/>
</dbReference>
<evidence type="ECO:0000256" key="2">
    <source>
        <dbReference type="ARBA" id="ARBA00002901"/>
    </source>
</evidence>
<protein>
    <recommendedName>
        <fullName evidence="11">Molybdopterin molybdenumtransferase</fullName>
        <ecNumber evidence="11">2.10.1.1</ecNumber>
    </recommendedName>
</protein>
<keyword evidence="8 11" id="KW-0460">Magnesium</keyword>
<evidence type="ECO:0000256" key="7">
    <source>
        <dbReference type="ARBA" id="ARBA00022723"/>
    </source>
</evidence>
<dbReference type="PANTHER" id="PTHR10192:SF5">
    <property type="entry name" value="GEPHYRIN"/>
    <property type="match status" value="1"/>
</dbReference>
<dbReference type="GO" id="GO:0006777">
    <property type="term" value="P:Mo-molybdopterin cofactor biosynthetic process"/>
    <property type="evidence" value="ECO:0007669"/>
    <property type="project" value="UniProtKB-UniRule"/>
</dbReference>
<dbReference type="InterPro" id="IPR036688">
    <property type="entry name" value="MoeA_C_domain_IV_sf"/>
</dbReference>
<dbReference type="Gene3D" id="3.40.980.10">
    <property type="entry name" value="MoaB/Mog-like domain"/>
    <property type="match status" value="1"/>
</dbReference>
<keyword evidence="5 11" id="KW-0500">Molybdenum</keyword>
<dbReference type="Pfam" id="PF03453">
    <property type="entry name" value="MoeA_N"/>
    <property type="match status" value="1"/>
</dbReference>
<dbReference type="InterPro" id="IPR005111">
    <property type="entry name" value="MoeA_C_domain_IV"/>
</dbReference>
<keyword evidence="9 11" id="KW-0501">Molybdenum cofactor biosynthesis</keyword>
<comment type="pathway">
    <text evidence="3 11">Cofactor biosynthesis; molybdopterin biosynthesis.</text>
</comment>
<evidence type="ECO:0000256" key="3">
    <source>
        <dbReference type="ARBA" id="ARBA00005046"/>
    </source>
</evidence>
<dbReference type="PROSITE" id="PS01079">
    <property type="entry name" value="MOCF_BIOSYNTHESIS_2"/>
    <property type="match status" value="1"/>
</dbReference>
<dbReference type="CDD" id="cd00887">
    <property type="entry name" value="MoeA"/>
    <property type="match status" value="1"/>
</dbReference>
<feature type="domain" description="MoaB/Mog" evidence="12">
    <location>
        <begin position="182"/>
        <end position="327"/>
    </location>
</feature>
<dbReference type="GO" id="GO:0061599">
    <property type="term" value="F:molybdopterin molybdotransferase activity"/>
    <property type="evidence" value="ECO:0007669"/>
    <property type="project" value="UniProtKB-UniRule"/>
</dbReference>
<sequence>MQRESPYPMVSVDEAQRLITAHITPLDVEVIDVLHESADGRVLAEDVYGIEPLPDVPKAGVDGYALRSADGDAPRRVIAEVTAGATPGLRVEAGSAVRIMTGAPVPEGADAVIAVERTEERDGVLIVQHAPRAGDNIHTIGQDIAAGQLVLARGTALGAAEIGLLATVGRTRAMVYRRPVVAVLSTGDEVYEPDGEVFPGGVRDSNRYALMAAVREAGCLALSLGIARDDVNVQRAAILEALDRADVLLTSGGVSMGTRDLIKPLLAELGTVHFGRIAFKPGKPTTFATIERPNSGRLLPLLTFGLPGYPVSSLVSFEVFVRPALRRLQGDARPDRPQVRVTLRDPISPSPDRPEYQRAIVSWEDGRLMARSTGRQGSSRLLSMLGANALLIVPAGTEAHPAGAELDALMTGPLAPQGMSVL</sequence>
<proteinExistence type="inferred from homology"/>
<keyword evidence="6 11" id="KW-0808">Transferase</keyword>
<comment type="cofactor">
    <cofactor evidence="1 11">
        <name>Mg(2+)</name>
        <dbReference type="ChEBI" id="CHEBI:18420"/>
    </cofactor>
</comment>
<evidence type="ECO:0000256" key="6">
    <source>
        <dbReference type="ARBA" id="ARBA00022679"/>
    </source>
</evidence>
<evidence type="ECO:0000259" key="12">
    <source>
        <dbReference type="SMART" id="SM00852"/>
    </source>
</evidence>